<feature type="compositionally biased region" description="Polar residues" evidence="1">
    <location>
        <begin position="1"/>
        <end position="13"/>
    </location>
</feature>
<dbReference type="EMBL" id="FLRE01000117">
    <property type="protein sequence ID" value="SBT36504.1"/>
    <property type="molecule type" value="Genomic_DNA"/>
</dbReference>
<evidence type="ECO:0000313" key="3">
    <source>
        <dbReference type="Proteomes" id="UP000078550"/>
    </source>
</evidence>
<evidence type="ECO:0000313" key="2">
    <source>
        <dbReference type="EMBL" id="SBT36504.1"/>
    </source>
</evidence>
<organism evidence="2 3">
    <name type="scientific">Plasmodium ovale wallikeri</name>
    <dbReference type="NCBI Taxonomy" id="864142"/>
    <lineage>
        <taxon>Eukaryota</taxon>
        <taxon>Sar</taxon>
        <taxon>Alveolata</taxon>
        <taxon>Apicomplexa</taxon>
        <taxon>Aconoidasida</taxon>
        <taxon>Haemosporida</taxon>
        <taxon>Plasmodiidae</taxon>
        <taxon>Plasmodium</taxon>
        <taxon>Plasmodium (Plasmodium)</taxon>
    </lineage>
</organism>
<dbReference type="AlphaFoldDB" id="A0A1A8YYG3"/>
<reference evidence="3" key="1">
    <citation type="submission" date="2016-05" db="EMBL/GenBank/DDBJ databases">
        <authorList>
            <person name="Naeem Raeece"/>
        </authorList>
    </citation>
    <scope>NUCLEOTIDE SEQUENCE [LARGE SCALE GENOMIC DNA]</scope>
</reference>
<evidence type="ECO:0000256" key="1">
    <source>
        <dbReference type="SAM" id="MobiDB-lite"/>
    </source>
</evidence>
<dbReference type="Proteomes" id="UP000078550">
    <property type="component" value="Unassembled WGS sequence"/>
</dbReference>
<protein>
    <submittedName>
        <fullName evidence="2">Uncharacterized protein</fullName>
    </submittedName>
</protein>
<gene>
    <name evidence="2" type="ORF">POVWA2_030660</name>
</gene>
<sequence>MKDHQASVNSTPSPLRPTITRKKKEIDHEIDHEIGHEIDHEIGHEIGHEIDYEIAVLSLGVNKYDCRKSMGILKDSYVRACLPLLKQVR</sequence>
<proteinExistence type="predicted"/>
<accession>A0A1A8YYG3</accession>
<name>A0A1A8YYG3_PLAOA</name>
<feature type="region of interest" description="Disordered" evidence="1">
    <location>
        <begin position="1"/>
        <end position="22"/>
    </location>
</feature>